<keyword evidence="1 7" id="KW-0489">Methyltransferase</keyword>
<evidence type="ECO:0000256" key="5">
    <source>
        <dbReference type="ARBA" id="ARBA00042266"/>
    </source>
</evidence>
<evidence type="ECO:0000256" key="1">
    <source>
        <dbReference type="ARBA" id="ARBA00022603"/>
    </source>
</evidence>
<feature type="compositionally biased region" description="Low complexity" evidence="6">
    <location>
        <begin position="37"/>
        <end position="47"/>
    </location>
</feature>
<organism evidence="7 8">
    <name type="scientific">Bathycoccus prasinos</name>
    <dbReference type="NCBI Taxonomy" id="41875"/>
    <lineage>
        <taxon>Eukaryota</taxon>
        <taxon>Viridiplantae</taxon>
        <taxon>Chlorophyta</taxon>
        <taxon>Mamiellophyceae</taxon>
        <taxon>Mamiellales</taxon>
        <taxon>Bathycoccaceae</taxon>
        <taxon>Bathycoccus</taxon>
    </lineage>
</organism>
<evidence type="ECO:0000256" key="4">
    <source>
        <dbReference type="ARBA" id="ARBA00041867"/>
    </source>
</evidence>
<dbReference type="AlphaFoldDB" id="K8EIS5"/>
<keyword evidence="2" id="KW-0808">Transferase</keyword>
<dbReference type="SUPFAM" id="SSF53335">
    <property type="entry name" value="S-adenosyl-L-methionine-dependent methyltransferases"/>
    <property type="match status" value="1"/>
</dbReference>
<feature type="region of interest" description="Disordered" evidence="6">
    <location>
        <begin position="37"/>
        <end position="56"/>
    </location>
</feature>
<protein>
    <recommendedName>
        <fullName evidence="5">ETFB lysine methyltransferase</fullName>
    </recommendedName>
    <alternativeName>
        <fullName evidence="4">Protein N-lysine methyltransferase METTL20</fullName>
    </alternativeName>
</protein>
<dbReference type="EMBL" id="FO082271">
    <property type="protein sequence ID" value="CCO17901.1"/>
    <property type="molecule type" value="Genomic_DNA"/>
</dbReference>
<evidence type="ECO:0000256" key="6">
    <source>
        <dbReference type="SAM" id="MobiDB-lite"/>
    </source>
</evidence>
<dbReference type="Gene3D" id="3.40.50.150">
    <property type="entry name" value="Vaccinia Virus protein VP39"/>
    <property type="match status" value="1"/>
</dbReference>
<name>K8EIS5_9CHLO</name>
<reference evidence="7 8" key="1">
    <citation type="submission" date="2011-10" db="EMBL/GenBank/DDBJ databases">
        <authorList>
            <person name="Genoscope - CEA"/>
        </authorList>
    </citation>
    <scope>NUCLEOTIDE SEQUENCE [LARGE SCALE GENOMIC DNA]</scope>
    <source>
        <strain evidence="7 8">RCC 1105</strain>
    </source>
</reference>
<keyword evidence="7" id="KW-0687">Ribonucleoprotein</keyword>
<evidence type="ECO:0000256" key="2">
    <source>
        <dbReference type="ARBA" id="ARBA00022679"/>
    </source>
</evidence>
<dbReference type="GO" id="GO:0032259">
    <property type="term" value="P:methylation"/>
    <property type="evidence" value="ECO:0007669"/>
    <property type="project" value="UniProtKB-KW"/>
</dbReference>
<dbReference type="InterPro" id="IPR029063">
    <property type="entry name" value="SAM-dependent_MTases_sf"/>
</dbReference>
<sequence length="368" mass="40902">MRCSAFRKALAPSSPYSVFARTHCRRILSSLRSLPSFSFSSSSSSSSQEETTVPRVTLNRVPKEETERIAEILEELGYTDFAQVNDDALKGTDDEEEIFYSRDSKGNDWIHKKWSFNNVQLYFSKEVLVRDVRKAVKQLETYLGPLNAVYDNVDANNWQSVILDSYKDIVVDDEFIIRCMKSSDENQKQKNKTYKTEIVLTPGVAFGTGDHPTTLLCLQFLKRHIKASDEVVDFGCGTGILAIGALKLGAARAYGVDIDAIAVESAKSNALINGVQDRFKAVLGDGMEPDAEEPKDVDVLVANILITPNLELSSKFVKMTRKGGKIGLSGILAGKQAEEVIEKYSSEGCAEFEVYEKDEWVCIECTVL</sequence>
<dbReference type="KEGG" id="bpg:Bathy08g04880"/>
<keyword evidence="8" id="KW-1185">Reference proteome</keyword>
<dbReference type="RefSeq" id="XP_007511780.1">
    <property type="nucleotide sequence ID" value="XM_007511718.1"/>
</dbReference>
<dbReference type="InterPro" id="IPR050078">
    <property type="entry name" value="Ribosomal_L11_MeTrfase_PrmA"/>
</dbReference>
<dbReference type="PANTHER" id="PTHR43648:SF1">
    <property type="entry name" value="ELECTRON TRANSFER FLAVOPROTEIN BETA SUBUNIT LYSINE METHYLTRANSFERASE"/>
    <property type="match status" value="1"/>
</dbReference>
<dbReference type="CDD" id="cd02440">
    <property type="entry name" value="AdoMet_MTases"/>
    <property type="match status" value="1"/>
</dbReference>
<accession>K8EIS5</accession>
<keyword evidence="7" id="KW-0689">Ribosomal protein</keyword>
<dbReference type="Pfam" id="PF06325">
    <property type="entry name" value="PrmA"/>
    <property type="match status" value="1"/>
</dbReference>
<dbReference type="GeneID" id="19014467"/>
<dbReference type="OrthoDB" id="419617at2759"/>
<dbReference type="GO" id="GO:0008276">
    <property type="term" value="F:protein methyltransferase activity"/>
    <property type="evidence" value="ECO:0007669"/>
    <property type="project" value="TreeGrafter"/>
</dbReference>
<evidence type="ECO:0000256" key="3">
    <source>
        <dbReference type="ARBA" id="ARBA00037932"/>
    </source>
</evidence>
<evidence type="ECO:0000313" key="8">
    <source>
        <dbReference type="Proteomes" id="UP000198341"/>
    </source>
</evidence>
<proteinExistence type="inferred from homology"/>
<comment type="similarity">
    <text evidence="3">Belongs to the methyltransferase superfamily. ETFBKMT family.</text>
</comment>
<dbReference type="GO" id="GO:0005840">
    <property type="term" value="C:ribosome"/>
    <property type="evidence" value="ECO:0007669"/>
    <property type="project" value="UniProtKB-KW"/>
</dbReference>
<gene>
    <name evidence="7" type="ORF">Bathy08g04880</name>
</gene>
<evidence type="ECO:0000313" key="7">
    <source>
        <dbReference type="EMBL" id="CCO17901.1"/>
    </source>
</evidence>
<dbReference type="Proteomes" id="UP000198341">
    <property type="component" value="Chromosome 8"/>
</dbReference>
<dbReference type="eggNOG" id="ENOG502QQTZ">
    <property type="taxonomic scope" value="Eukaryota"/>
</dbReference>
<dbReference type="STRING" id="41875.K8EIS5"/>
<dbReference type="PANTHER" id="PTHR43648">
    <property type="entry name" value="ELECTRON TRANSFER FLAVOPROTEIN BETA SUBUNIT LYSINE METHYLTRANSFERASE"/>
    <property type="match status" value="1"/>
</dbReference>